<dbReference type="EMBL" id="BGPR01001320">
    <property type="protein sequence ID" value="GBM51044.1"/>
    <property type="molecule type" value="Genomic_DNA"/>
</dbReference>
<protein>
    <submittedName>
        <fullName evidence="1">Uncharacterized protein</fullName>
    </submittedName>
</protein>
<proteinExistence type="predicted"/>
<keyword evidence="2" id="KW-1185">Reference proteome</keyword>
<gene>
    <name evidence="1" type="ORF">AVEN_123861_1</name>
</gene>
<evidence type="ECO:0000313" key="2">
    <source>
        <dbReference type="Proteomes" id="UP000499080"/>
    </source>
</evidence>
<accession>A0A4Y2GGA2</accession>
<dbReference type="OrthoDB" id="7551843at2759"/>
<sequence>MGNSEKGTPSDFGLKMLQKLHPKFATRSAKIQPQQSLLEEEKFSQQKIDGILKNIPNGKTPGYYGIDNIIVKVIFSSFQISGYTSSIGV</sequence>
<evidence type="ECO:0000313" key="1">
    <source>
        <dbReference type="EMBL" id="GBM51044.1"/>
    </source>
</evidence>
<dbReference type="AlphaFoldDB" id="A0A4Y2GGA2"/>
<name>A0A4Y2GGA2_ARAVE</name>
<dbReference type="Proteomes" id="UP000499080">
    <property type="component" value="Unassembled WGS sequence"/>
</dbReference>
<organism evidence="1 2">
    <name type="scientific">Araneus ventricosus</name>
    <name type="common">Orbweaver spider</name>
    <name type="synonym">Epeira ventricosa</name>
    <dbReference type="NCBI Taxonomy" id="182803"/>
    <lineage>
        <taxon>Eukaryota</taxon>
        <taxon>Metazoa</taxon>
        <taxon>Ecdysozoa</taxon>
        <taxon>Arthropoda</taxon>
        <taxon>Chelicerata</taxon>
        <taxon>Arachnida</taxon>
        <taxon>Araneae</taxon>
        <taxon>Araneomorphae</taxon>
        <taxon>Entelegynae</taxon>
        <taxon>Araneoidea</taxon>
        <taxon>Araneidae</taxon>
        <taxon>Araneus</taxon>
    </lineage>
</organism>
<comment type="caution">
    <text evidence="1">The sequence shown here is derived from an EMBL/GenBank/DDBJ whole genome shotgun (WGS) entry which is preliminary data.</text>
</comment>
<reference evidence="1 2" key="1">
    <citation type="journal article" date="2019" name="Sci. Rep.">
        <title>Orb-weaving spider Araneus ventricosus genome elucidates the spidroin gene catalogue.</title>
        <authorList>
            <person name="Kono N."/>
            <person name="Nakamura H."/>
            <person name="Ohtoshi R."/>
            <person name="Moran D.A.P."/>
            <person name="Shinohara A."/>
            <person name="Yoshida Y."/>
            <person name="Fujiwara M."/>
            <person name="Mori M."/>
            <person name="Tomita M."/>
            <person name="Arakawa K."/>
        </authorList>
    </citation>
    <scope>NUCLEOTIDE SEQUENCE [LARGE SCALE GENOMIC DNA]</scope>
</reference>